<dbReference type="SUPFAM" id="SSF55874">
    <property type="entry name" value="ATPase domain of HSP90 chaperone/DNA topoisomerase II/histidine kinase"/>
    <property type="match status" value="2"/>
</dbReference>
<feature type="domain" description="Response regulatory" evidence="11">
    <location>
        <begin position="642"/>
        <end position="757"/>
    </location>
</feature>
<dbReference type="InterPro" id="IPR036457">
    <property type="entry name" value="PPM-type-like_dom_sf"/>
</dbReference>
<dbReference type="PANTHER" id="PTHR43547:SF2">
    <property type="entry name" value="HYBRID SIGNAL TRANSDUCTION HISTIDINE KINASE C"/>
    <property type="match status" value="1"/>
</dbReference>
<dbReference type="SMART" id="SM00448">
    <property type="entry name" value="REC"/>
    <property type="match status" value="1"/>
</dbReference>
<feature type="coiled-coil region" evidence="9">
    <location>
        <begin position="752"/>
        <end position="782"/>
    </location>
</feature>
<dbReference type="SMART" id="SM00387">
    <property type="entry name" value="HATPase_c"/>
    <property type="match status" value="1"/>
</dbReference>
<dbReference type="InterPro" id="IPR003594">
    <property type="entry name" value="HATPase_dom"/>
</dbReference>
<dbReference type="InterPro" id="IPR035965">
    <property type="entry name" value="PAS-like_dom_sf"/>
</dbReference>
<dbReference type="Proteomes" id="UP000722989">
    <property type="component" value="Unassembled WGS sequence"/>
</dbReference>
<dbReference type="SUPFAM" id="SSF55785">
    <property type="entry name" value="PYP-like sensor domain (PAS domain)"/>
    <property type="match status" value="1"/>
</dbReference>
<dbReference type="PROSITE" id="PS50110">
    <property type="entry name" value="RESPONSE_REGULATORY"/>
    <property type="match status" value="1"/>
</dbReference>
<sequence length="1282" mass="138362">MAGGDGDDAPASAVHDAQVRAMFLAGGEVGRHLMTVDWAATPLGPPASWPQSLRTVVRMLLTSRFAMWMAWGPELTFFCNDAYRRDTLGKKYPWALGRPTPEVWAEIWPEIAPRVETVLRTGTATWDEALMLFLERSGYVEETYHTFSYSPLTDDAGEVAGMLCVVSEDTLRVISERRMTTLRDLGSELATVRTEPEVFAAAERHLGAADHSLPFTLLYLFDDGATTARLVCSTGMPDGHPAAPVTIDPAAPDEVWPASVLADGKAITVTDLDERFPKLPTGAWQAPPTQARLVPLTQQGRAEPYGFLVVGLNRYRVFDEAYQGYLDLIAGQLAAGIASARAYAAERRRAEALAELDRTKTAFFTNISHEFRTPLTLLLGPAEDALADLANPLLAPHQSRFEIIHRNAKRLLGLVNTLLDFSRLESGTATAHYEPLDLAGYTVELAETFRPAVERAGLTLTVDCPPLGEPVHADREMWAKIVLNLLSNALKFTFSGGITVRLRPLDGMVELAVTDTGVGIEPADQAKIFERFHRVTGVRSRTHEGSGIGLALVAELARLHGGTAAVHSTLGEGSTFTVRVRPDGGRRSSDPVVSAGLADAVATELQSEPYVREAMRWLDPVEPAIPNAAGAPSSHADGDRPRVLVVDDNADMRTYITTLLAVYYTVETAPDGEAALEKARANPPDLVLTDVTMPNLDGFGLLAALRADPATTFIPVVMLSARAGDEATVEGLEAGADDYLVKPFSARELLARVRANLELDRARRARTELEHSRKLLDQAQRLAAVGSWELDLATGAIVGSDEYVRQLGLSPEDLRTGGFDEAVRRVHPDDAAPLRAALEAAARGEPLDIEIRLVNPDGTVRLHRAIGELERHADGSPARLRGSIQDITEQRRAEQAMAAAAAAQEAASREHRIADELQRSLLPADSFDPDQLHVASYYQAGVEGTQVGGDWYDVIELGADRTALVMGDVMGRGVRAAAVMGQLRAAVRAYARLDLPPADVLEFLDGVVRDLGNDQIVTCVYAVYDPGDARLTYANAGHLPPVLVSPDGSVRRLTGAAGPPLGTGPVTLSEEQVVLPQGAILALYTDGLVERRGSDLDAGIDKLTAQLTRITAPLAEVPHALVDALLPDGPNDDIAVLLAQATAQPQQTTSAVRHIEAEERAVHDARRFATTTLSGWGVPETRTREIVLLVSELVTNAVLYGASPIELRMRRTSGHVVLEVHDAAPFLPRKLRPAPDDEHGRGLHLVAHLADRWGTRPTPHGKAVWCVFSTPHPDGESSSRAG</sequence>
<dbReference type="PROSITE" id="PS50113">
    <property type="entry name" value="PAC"/>
    <property type="match status" value="1"/>
</dbReference>
<dbReference type="Pfam" id="PF00072">
    <property type="entry name" value="Response_reg"/>
    <property type="match status" value="1"/>
</dbReference>
<dbReference type="InterPro" id="IPR001610">
    <property type="entry name" value="PAC"/>
</dbReference>
<dbReference type="CDD" id="cd16936">
    <property type="entry name" value="HATPase_RsbW-like"/>
    <property type="match status" value="1"/>
</dbReference>
<dbReference type="Gene3D" id="3.60.40.10">
    <property type="entry name" value="PPM-type phosphatase domain"/>
    <property type="match status" value="1"/>
</dbReference>
<evidence type="ECO:0000256" key="2">
    <source>
        <dbReference type="ARBA" id="ARBA00004236"/>
    </source>
</evidence>
<protein>
    <recommendedName>
        <fullName evidence="3">histidine kinase</fullName>
        <ecNumber evidence="3">2.7.13.3</ecNumber>
    </recommendedName>
</protein>
<organism evidence="14 15">
    <name type="scientific">Planosporangium thailandense</name>
    <dbReference type="NCBI Taxonomy" id="765197"/>
    <lineage>
        <taxon>Bacteria</taxon>
        <taxon>Bacillati</taxon>
        <taxon>Actinomycetota</taxon>
        <taxon>Actinomycetes</taxon>
        <taxon>Micromonosporales</taxon>
        <taxon>Micromonosporaceae</taxon>
        <taxon>Planosporangium</taxon>
    </lineage>
</organism>
<gene>
    <name evidence="14" type="ORF">HC031_07765</name>
</gene>
<dbReference type="InterPro" id="IPR036097">
    <property type="entry name" value="HisK_dim/P_sf"/>
</dbReference>
<dbReference type="Gene3D" id="3.30.565.10">
    <property type="entry name" value="Histidine kinase-like ATPase, C-terminal domain"/>
    <property type="match status" value="2"/>
</dbReference>
<dbReference type="CDD" id="cd17574">
    <property type="entry name" value="REC_OmpR"/>
    <property type="match status" value="1"/>
</dbReference>
<dbReference type="RefSeq" id="WP_167924537.1">
    <property type="nucleotide sequence ID" value="NZ_JAATVY010000004.1"/>
</dbReference>
<feature type="domain" description="PPM-type phosphatase" evidence="13">
    <location>
        <begin position="931"/>
        <end position="1141"/>
    </location>
</feature>
<dbReference type="EC" id="2.7.13.3" evidence="3"/>
<dbReference type="SUPFAM" id="SSF55781">
    <property type="entry name" value="GAF domain-like"/>
    <property type="match status" value="1"/>
</dbReference>
<dbReference type="PRINTS" id="PR00344">
    <property type="entry name" value="BCTRLSENSOR"/>
</dbReference>
<comment type="caution">
    <text evidence="14">The sequence shown here is derived from an EMBL/GenBank/DDBJ whole genome shotgun (WGS) entry which is preliminary data.</text>
</comment>
<dbReference type="InterPro" id="IPR004358">
    <property type="entry name" value="Sig_transdc_His_kin-like_C"/>
</dbReference>
<keyword evidence="7" id="KW-0902">Two-component regulatory system</keyword>
<dbReference type="Pfam" id="PF13581">
    <property type="entry name" value="HATPase_c_2"/>
    <property type="match status" value="1"/>
</dbReference>
<dbReference type="Gene3D" id="2.10.70.100">
    <property type="match status" value="1"/>
</dbReference>
<comment type="subcellular location">
    <subcellularLocation>
        <location evidence="2">Cell membrane</location>
    </subcellularLocation>
</comment>
<keyword evidence="6" id="KW-0418">Kinase</keyword>
<dbReference type="Gene3D" id="3.30.450.40">
    <property type="match status" value="1"/>
</dbReference>
<evidence type="ECO:0000256" key="1">
    <source>
        <dbReference type="ARBA" id="ARBA00000085"/>
    </source>
</evidence>
<feature type="modified residue" description="4-aspartylphosphate" evidence="8">
    <location>
        <position position="690"/>
    </location>
</feature>
<dbReference type="InterPro" id="IPR001789">
    <property type="entry name" value="Sig_transdc_resp-reg_receiver"/>
</dbReference>
<dbReference type="CDD" id="cd00082">
    <property type="entry name" value="HisKA"/>
    <property type="match status" value="1"/>
</dbReference>
<dbReference type="InterPro" id="IPR003018">
    <property type="entry name" value="GAF"/>
</dbReference>
<feature type="domain" description="PAC" evidence="12">
    <location>
        <begin position="847"/>
        <end position="899"/>
    </location>
</feature>
<dbReference type="Pfam" id="PF00512">
    <property type="entry name" value="HisKA"/>
    <property type="match status" value="1"/>
</dbReference>
<dbReference type="Pfam" id="PF02518">
    <property type="entry name" value="HATPase_c"/>
    <property type="match status" value="1"/>
</dbReference>
<evidence type="ECO:0000256" key="3">
    <source>
        <dbReference type="ARBA" id="ARBA00012438"/>
    </source>
</evidence>
<dbReference type="InterPro" id="IPR003661">
    <property type="entry name" value="HisK_dim/P_dom"/>
</dbReference>
<keyword evidence="5" id="KW-0808">Transferase</keyword>
<dbReference type="Gene3D" id="3.40.50.2300">
    <property type="match status" value="1"/>
</dbReference>
<evidence type="ECO:0000259" key="10">
    <source>
        <dbReference type="PROSITE" id="PS50109"/>
    </source>
</evidence>
<dbReference type="CDD" id="cd00130">
    <property type="entry name" value="PAS"/>
    <property type="match status" value="1"/>
</dbReference>
<dbReference type="SUPFAM" id="SSF47384">
    <property type="entry name" value="Homodimeric domain of signal transducing histidine kinase"/>
    <property type="match status" value="1"/>
</dbReference>
<dbReference type="InterPro" id="IPR000014">
    <property type="entry name" value="PAS"/>
</dbReference>
<dbReference type="EMBL" id="JAATVY010000004">
    <property type="protein sequence ID" value="NJC69616.1"/>
    <property type="molecule type" value="Genomic_DNA"/>
</dbReference>
<dbReference type="InterPro" id="IPR013655">
    <property type="entry name" value="PAS_fold_3"/>
</dbReference>
<dbReference type="InterPro" id="IPR029016">
    <property type="entry name" value="GAF-like_dom_sf"/>
</dbReference>
<dbReference type="Pfam" id="PF07228">
    <property type="entry name" value="SpoIIE"/>
    <property type="match status" value="1"/>
</dbReference>
<evidence type="ECO:0000256" key="6">
    <source>
        <dbReference type="ARBA" id="ARBA00022777"/>
    </source>
</evidence>
<dbReference type="Gene3D" id="3.30.450.20">
    <property type="entry name" value="PAS domain"/>
    <property type="match status" value="2"/>
</dbReference>
<dbReference type="InterPro" id="IPR005467">
    <property type="entry name" value="His_kinase_dom"/>
</dbReference>
<dbReference type="PROSITE" id="PS51746">
    <property type="entry name" value="PPM_2"/>
    <property type="match status" value="1"/>
</dbReference>
<evidence type="ECO:0000256" key="8">
    <source>
        <dbReference type="PROSITE-ProRule" id="PRU00169"/>
    </source>
</evidence>
<dbReference type="InterPro" id="IPR036890">
    <property type="entry name" value="HATPase_C_sf"/>
</dbReference>
<dbReference type="InterPro" id="IPR001932">
    <property type="entry name" value="PPM-type_phosphatase-like_dom"/>
</dbReference>
<feature type="domain" description="Histidine kinase" evidence="10">
    <location>
        <begin position="366"/>
        <end position="584"/>
    </location>
</feature>
<proteinExistence type="predicted"/>
<dbReference type="SMART" id="SM00388">
    <property type="entry name" value="HisKA"/>
    <property type="match status" value="1"/>
</dbReference>
<evidence type="ECO:0000256" key="7">
    <source>
        <dbReference type="ARBA" id="ARBA00023012"/>
    </source>
</evidence>
<evidence type="ECO:0000259" key="13">
    <source>
        <dbReference type="PROSITE" id="PS51746"/>
    </source>
</evidence>
<name>A0ABX0XUC0_9ACTN</name>
<dbReference type="SUPFAM" id="SSF81606">
    <property type="entry name" value="PP2C-like"/>
    <property type="match status" value="1"/>
</dbReference>
<evidence type="ECO:0000256" key="5">
    <source>
        <dbReference type="ARBA" id="ARBA00022679"/>
    </source>
</evidence>
<evidence type="ECO:0000259" key="11">
    <source>
        <dbReference type="PROSITE" id="PS50110"/>
    </source>
</evidence>
<dbReference type="SUPFAM" id="SSF52172">
    <property type="entry name" value="CheY-like"/>
    <property type="match status" value="1"/>
</dbReference>
<evidence type="ECO:0000313" key="14">
    <source>
        <dbReference type="EMBL" id="NJC69616.1"/>
    </source>
</evidence>
<comment type="catalytic activity">
    <reaction evidence="1">
        <text>ATP + protein L-histidine = ADP + protein N-phospho-L-histidine.</text>
        <dbReference type="EC" id="2.7.13.3"/>
    </reaction>
</comment>
<accession>A0ABX0XUC0</accession>
<dbReference type="CDD" id="cd16922">
    <property type="entry name" value="HATPase_EvgS-ArcB-TorS-like"/>
    <property type="match status" value="1"/>
</dbReference>
<dbReference type="InterPro" id="IPR000700">
    <property type="entry name" value="PAS-assoc_C"/>
</dbReference>
<dbReference type="PROSITE" id="PS50109">
    <property type="entry name" value="HIS_KIN"/>
    <property type="match status" value="1"/>
</dbReference>
<evidence type="ECO:0000256" key="9">
    <source>
        <dbReference type="SAM" id="Coils"/>
    </source>
</evidence>
<dbReference type="Pfam" id="PF13185">
    <property type="entry name" value="GAF_2"/>
    <property type="match status" value="1"/>
</dbReference>
<dbReference type="InterPro" id="IPR011006">
    <property type="entry name" value="CheY-like_superfamily"/>
</dbReference>
<evidence type="ECO:0000259" key="12">
    <source>
        <dbReference type="PROSITE" id="PS50113"/>
    </source>
</evidence>
<dbReference type="PANTHER" id="PTHR43547">
    <property type="entry name" value="TWO-COMPONENT HISTIDINE KINASE"/>
    <property type="match status" value="1"/>
</dbReference>
<keyword evidence="4 8" id="KW-0597">Phosphoprotein</keyword>
<reference evidence="14 15" key="1">
    <citation type="submission" date="2020-03" db="EMBL/GenBank/DDBJ databases">
        <title>WGS of the type strain of Planosporangium spp.</title>
        <authorList>
            <person name="Thawai C."/>
        </authorList>
    </citation>
    <scope>NUCLEOTIDE SEQUENCE [LARGE SCALE GENOMIC DNA]</scope>
    <source>
        <strain evidence="14 15">TBRC 5610</strain>
    </source>
</reference>
<keyword evidence="15" id="KW-1185">Reference proteome</keyword>
<evidence type="ECO:0000256" key="4">
    <source>
        <dbReference type="ARBA" id="ARBA00022553"/>
    </source>
</evidence>
<dbReference type="SMART" id="SM00086">
    <property type="entry name" value="PAC"/>
    <property type="match status" value="2"/>
</dbReference>
<evidence type="ECO:0000313" key="15">
    <source>
        <dbReference type="Proteomes" id="UP000722989"/>
    </source>
</evidence>
<dbReference type="SMART" id="SM00331">
    <property type="entry name" value="PP2C_SIG"/>
    <property type="match status" value="1"/>
</dbReference>
<dbReference type="Gene3D" id="1.10.287.130">
    <property type="match status" value="1"/>
</dbReference>
<dbReference type="Pfam" id="PF08447">
    <property type="entry name" value="PAS_3"/>
    <property type="match status" value="1"/>
</dbReference>
<keyword evidence="9" id="KW-0175">Coiled coil</keyword>